<organism evidence="1 2">
    <name type="scientific">Niastella vici</name>
    <dbReference type="NCBI Taxonomy" id="1703345"/>
    <lineage>
        <taxon>Bacteria</taxon>
        <taxon>Pseudomonadati</taxon>
        <taxon>Bacteroidota</taxon>
        <taxon>Chitinophagia</taxon>
        <taxon>Chitinophagales</taxon>
        <taxon>Chitinophagaceae</taxon>
        <taxon>Niastella</taxon>
    </lineage>
</organism>
<keyword evidence="2" id="KW-1185">Reference proteome</keyword>
<dbReference type="Proteomes" id="UP000192796">
    <property type="component" value="Unassembled WGS sequence"/>
</dbReference>
<name>A0A1V9FMJ3_9BACT</name>
<evidence type="ECO:0000313" key="2">
    <source>
        <dbReference type="Proteomes" id="UP000192796"/>
    </source>
</evidence>
<proteinExistence type="predicted"/>
<reference evidence="1 2" key="1">
    <citation type="submission" date="2016-03" db="EMBL/GenBank/DDBJ databases">
        <title>Niastella vici sp. nov., isolated from farmland soil.</title>
        <authorList>
            <person name="Chen L."/>
            <person name="Wang D."/>
            <person name="Yang S."/>
            <person name="Wang G."/>
        </authorList>
    </citation>
    <scope>NUCLEOTIDE SEQUENCE [LARGE SCALE GENOMIC DNA]</scope>
    <source>
        <strain evidence="1 2">DJ57</strain>
    </source>
</reference>
<dbReference type="AlphaFoldDB" id="A0A1V9FMJ3"/>
<accession>A0A1V9FMJ3</accession>
<evidence type="ECO:0000313" key="1">
    <source>
        <dbReference type="EMBL" id="OQP59527.1"/>
    </source>
</evidence>
<dbReference type="EMBL" id="LVYD01000078">
    <property type="protein sequence ID" value="OQP59527.1"/>
    <property type="molecule type" value="Genomic_DNA"/>
</dbReference>
<comment type="caution">
    <text evidence="1">The sequence shown here is derived from an EMBL/GenBank/DDBJ whole genome shotgun (WGS) entry which is preliminary data.</text>
</comment>
<dbReference type="OrthoDB" id="4166375at2"/>
<protein>
    <submittedName>
        <fullName evidence="1">Uncharacterized protein</fullName>
    </submittedName>
</protein>
<gene>
    <name evidence="1" type="ORF">A3860_37460</name>
</gene>
<sequence>MEQSEQQKAVLELGKLLVKELGLGKGVDTLSRWMAHYVAEKIKYAEALSDGVKKKNAEKECFSLILDLWKHRWYYKSNKQPLRDFNHLFDILEKLDPEKEEPYYYRFNDAQSKEEEYQSFKPSELKNLSSFALQVDKAARIWINFLLHEAARKAKNEKLEKIIDSAVKLPDSMDAHIIRFVITDSMEDIDEEPVDTEELARKSKIETLNRRIGELKKFKEVNEYLTGQFEKELISLKK</sequence>
<dbReference type="RefSeq" id="WP_081154704.1">
    <property type="nucleotide sequence ID" value="NZ_LVYD01000078.1"/>
</dbReference>